<sequence length="355" mass="38423">MRKAIPAALVTVLAAQLLTGCARTARSADTGADLADSRIPEKVPAGTAIAVGAPETEVALRLSGQIGKLPFKVKWVRMSGGPQCSEAFRAGELDVCSAAEIPSVHARWTGLDTRLVAAEFRKDPERNPVYELGIAPGVDVDTLKDLRGKRIAYSPGQAQGALVLRVLAKAGLSEKDVELVELPSTGDVYPTALGSRQVDVAPLGGVNIKRFTAKYGKDGAKTVKHGLRDDPAHLWVPAESVRDPGKAAAIREFVRFWARALIWVDEHPEEWIEGYYVKDQGLSREDGEYLVEASGETSIPADWDPVIERHQETVDLLAEKTGNEPFDAETLYDRRYETVAADAVADTARDGEQDS</sequence>
<name>A0ABN3IX39_9ACTN</name>
<dbReference type="PANTHER" id="PTHR30024:SF42">
    <property type="entry name" value="ALIPHATIC SULFONATES-BINDING PROTEIN-RELATED"/>
    <property type="match status" value="1"/>
</dbReference>
<gene>
    <name evidence="2" type="ORF">GCM10010420_53130</name>
</gene>
<dbReference type="RefSeq" id="WP_344633676.1">
    <property type="nucleotide sequence ID" value="NZ_BAAATJ010000036.1"/>
</dbReference>
<evidence type="ECO:0000313" key="3">
    <source>
        <dbReference type="Proteomes" id="UP001500058"/>
    </source>
</evidence>
<feature type="domain" description="SsuA/THI5-like" evidence="1">
    <location>
        <begin position="84"/>
        <end position="270"/>
    </location>
</feature>
<reference evidence="2 3" key="1">
    <citation type="journal article" date="2019" name="Int. J. Syst. Evol. Microbiol.">
        <title>The Global Catalogue of Microorganisms (GCM) 10K type strain sequencing project: providing services to taxonomists for standard genome sequencing and annotation.</title>
        <authorList>
            <consortium name="The Broad Institute Genomics Platform"/>
            <consortium name="The Broad Institute Genome Sequencing Center for Infectious Disease"/>
            <person name="Wu L."/>
            <person name="Ma J."/>
        </authorList>
    </citation>
    <scope>NUCLEOTIDE SEQUENCE [LARGE SCALE GENOMIC DNA]</scope>
    <source>
        <strain evidence="2 3">JCM 6921</strain>
    </source>
</reference>
<comment type="caution">
    <text evidence="2">The sequence shown here is derived from an EMBL/GenBank/DDBJ whole genome shotgun (WGS) entry which is preliminary data.</text>
</comment>
<proteinExistence type="predicted"/>
<dbReference type="SUPFAM" id="SSF53850">
    <property type="entry name" value="Periplasmic binding protein-like II"/>
    <property type="match status" value="1"/>
</dbReference>
<dbReference type="EMBL" id="BAAATJ010000036">
    <property type="protein sequence ID" value="GAA2416302.1"/>
    <property type="molecule type" value="Genomic_DNA"/>
</dbReference>
<organism evidence="2 3">
    <name type="scientific">Streptomyces glaucosporus</name>
    <dbReference type="NCBI Taxonomy" id="284044"/>
    <lineage>
        <taxon>Bacteria</taxon>
        <taxon>Bacillati</taxon>
        <taxon>Actinomycetota</taxon>
        <taxon>Actinomycetes</taxon>
        <taxon>Kitasatosporales</taxon>
        <taxon>Streptomycetaceae</taxon>
        <taxon>Streptomyces</taxon>
    </lineage>
</organism>
<evidence type="ECO:0000313" key="2">
    <source>
        <dbReference type="EMBL" id="GAA2416302.1"/>
    </source>
</evidence>
<dbReference type="Proteomes" id="UP001500058">
    <property type="component" value="Unassembled WGS sequence"/>
</dbReference>
<dbReference type="PANTHER" id="PTHR30024">
    <property type="entry name" value="ALIPHATIC SULFONATES-BINDING PROTEIN-RELATED"/>
    <property type="match status" value="1"/>
</dbReference>
<dbReference type="PROSITE" id="PS51257">
    <property type="entry name" value="PROKAR_LIPOPROTEIN"/>
    <property type="match status" value="1"/>
</dbReference>
<protein>
    <submittedName>
        <fullName evidence="2">ABC transporter substrate-binding protein</fullName>
    </submittedName>
</protein>
<dbReference type="Gene3D" id="3.40.190.10">
    <property type="entry name" value="Periplasmic binding protein-like II"/>
    <property type="match status" value="2"/>
</dbReference>
<evidence type="ECO:0000259" key="1">
    <source>
        <dbReference type="Pfam" id="PF09084"/>
    </source>
</evidence>
<dbReference type="InterPro" id="IPR015168">
    <property type="entry name" value="SsuA/THI5"/>
</dbReference>
<keyword evidence="3" id="KW-1185">Reference proteome</keyword>
<accession>A0ABN3IX39</accession>
<dbReference type="Pfam" id="PF09084">
    <property type="entry name" value="NMT1"/>
    <property type="match status" value="1"/>
</dbReference>